<keyword evidence="1" id="KW-0732">Signal</keyword>
<evidence type="ECO:0000313" key="3">
    <source>
        <dbReference type="Proteomes" id="UP000076587"/>
    </source>
</evidence>
<evidence type="ECO:0000256" key="1">
    <source>
        <dbReference type="SAM" id="SignalP"/>
    </source>
</evidence>
<evidence type="ECO:0000313" key="2">
    <source>
        <dbReference type="EMBL" id="KZN45945.1"/>
    </source>
</evidence>
<sequence>MSRMCLNKALIISLYLLSFAAFGQSFGNFTPQNITASENQDWQLVLMSGRDRTLLKNMIK</sequence>
<reference evidence="2 3" key="1">
    <citation type="submission" date="2013-07" db="EMBL/GenBank/DDBJ databases">
        <title>Comparative Genomic and Metabolomic Analysis of Twelve Strains of Pseudoalteromonas luteoviolacea.</title>
        <authorList>
            <person name="Vynne N.G."/>
            <person name="Mansson M."/>
            <person name="Gram L."/>
        </authorList>
    </citation>
    <scope>NUCLEOTIDE SEQUENCE [LARGE SCALE GENOMIC DNA]</scope>
    <source>
        <strain evidence="2 3">NCIMB 1942</strain>
    </source>
</reference>
<name>A0A167AY95_9GAMM</name>
<accession>A0A167AY95</accession>
<feature type="signal peptide" evidence="1">
    <location>
        <begin position="1"/>
        <end position="23"/>
    </location>
</feature>
<proteinExistence type="predicted"/>
<dbReference type="PATRIC" id="fig|1365253.3.peg.3250"/>
<gene>
    <name evidence="2" type="ORF">N482_13405</name>
</gene>
<feature type="chain" id="PRO_5007883893" evidence="1">
    <location>
        <begin position="24"/>
        <end position="60"/>
    </location>
</feature>
<comment type="caution">
    <text evidence="2">The sequence shown here is derived from an EMBL/GenBank/DDBJ whole genome shotgun (WGS) entry which is preliminary data.</text>
</comment>
<organism evidence="2 3">
    <name type="scientific">Pseudoalteromonas luteoviolacea NCIMB 1942</name>
    <dbReference type="NCBI Taxonomy" id="1365253"/>
    <lineage>
        <taxon>Bacteria</taxon>
        <taxon>Pseudomonadati</taxon>
        <taxon>Pseudomonadota</taxon>
        <taxon>Gammaproteobacteria</taxon>
        <taxon>Alteromonadales</taxon>
        <taxon>Pseudoalteromonadaceae</taxon>
        <taxon>Pseudoalteromonas</taxon>
    </lineage>
</organism>
<dbReference type="Proteomes" id="UP000076587">
    <property type="component" value="Unassembled WGS sequence"/>
</dbReference>
<protein>
    <submittedName>
        <fullName evidence="2">Uncharacterized protein</fullName>
    </submittedName>
</protein>
<dbReference type="AlphaFoldDB" id="A0A167AY95"/>
<dbReference type="EMBL" id="AUXT01000174">
    <property type="protein sequence ID" value="KZN45945.1"/>
    <property type="molecule type" value="Genomic_DNA"/>
</dbReference>